<evidence type="ECO:0000313" key="2">
    <source>
        <dbReference type="EMBL" id="QGU06166.1"/>
    </source>
</evidence>
<keyword evidence="1" id="KW-0175">Coiled coil</keyword>
<dbReference type="PANTHER" id="PTHR33215">
    <property type="entry name" value="PROTEIN DISTAL ANTENNA"/>
    <property type="match status" value="1"/>
</dbReference>
<dbReference type="GO" id="GO:0003677">
    <property type="term" value="F:DNA binding"/>
    <property type="evidence" value="ECO:0007669"/>
    <property type="project" value="InterPro"/>
</dbReference>
<dbReference type="Proteomes" id="UP000424462">
    <property type="component" value="Chromosome"/>
</dbReference>
<dbReference type="GO" id="GO:0006313">
    <property type="term" value="P:DNA transposition"/>
    <property type="evidence" value="ECO:0007669"/>
    <property type="project" value="InterPro"/>
</dbReference>
<dbReference type="Gene3D" id="1.10.10.60">
    <property type="entry name" value="Homeodomain-like"/>
    <property type="match status" value="1"/>
</dbReference>
<dbReference type="InterPro" id="IPR009057">
    <property type="entry name" value="Homeodomain-like_sf"/>
</dbReference>
<dbReference type="KEGG" id="cok:COCCU_00990"/>
<evidence type="ECO:0000256" key="1">
    <source>
        <dbReference type="SAM" id="Coils"/>
    </source>
</evidence>
<reference evidence="2 3" key="1">
    <citation type="submission" date="2019-11" db="EMBL/GenBank/DDBJ databases">
        <title>Complete genome sequence of Corynebacterium kalinowskii 1959, a novel Corynebacterium species isolated from soil of a small paddock in Vilsendorf, Germany.</title>
        <authorList>
            <person name="Schaffert L."/>
            <person name="Ruwe M."/>
            <person name="Milse J."/>
            <person name="Hanuschka K."/>
            <person name="Ortseifen V."/>
            <person name="Droste J."/>
            <person name="Brandt D."/>
            <person name="Schlueter L."/>
            <person name="Kutter Y."/>
            <person name="Vinke S."/>
            <person name="Viehoefer P."/>
            <person name="Jacob L."/>
            <person name="Luebke N.-C."/>
            <person name="Schulte-Berndt E."/>
            <person name="Hain C."/>
            <person name="Linder M."/>
            <person name="Schmidt P."/>
            <person name="Wollenschlaeger L."/>
            <person name="Luttermann T."/>
            <person name="Thieme E."/>
            <person name="Hassa J."/>
            <person name="Haak M."/>
            <person name="Wittchen M."/>
            <person name="Mentz A."/>
            <person name="Persicke M."/>
            <person name="Busche T."/>
            <person name="Ruckert C."/>
        </authorList>
    </citation>
    <scope>NUCLEOTIDE SEQUENCE [LARGE SCALE GENOMIC DNA]</scope>
    <source>
        <strain evidence="2 3">2039</strain>
    </source>
</reference>
<dbReference type="InterPro" id="IPR002514">
    <property type="entry name" value="Transposase_8"/>
</dbReference>
<protein>
    <submittedName>
        <fullName evidence="2">Transposase</fullName>
    </submittedName>
</protein>
<dbReference type="AlphaFoldDB" id="A0A6B8W5G5"/>
<proteinExistence type="predicted"/>
<feature type="coiled-coil region" evidence="1">
    <location>
        <begin position="61"/>
        <end position="88"/>
    </location>
</feature>
<dbReference type="GO" id="GO:0004803">
    <property type="term" value="F:transposase activity"/>
    <property type="evidence" value="ECO:0007669"/>
    <property type="project" value="InterPro"/>
</dbReference>
<sequence length="105" mass="11838">MPSKTYTEQFKRDAVALYENSDGASIQKIATDLGINRVTLKNWITKYGAHASTSKNSAATELSVAEENRQLKKENALLREERDILRKAAKYFPGKRRTGDPLPVR</sequence>
<keyword evidence="3" id="KW-1185">Reference proteome</keyword>
<organism evidence="2 3">
    <name type="scientific">Corynebacterium occultum</name>
    <dbReference type="NCBI Taxonomy" id="2675219"/>
    <lineage>
        <taxon>Bacteria</taxon>
        <taxon>Bacillati</taxon>
        <taxon>Actinomycetota</taxon>
        <taxon>Actinomycetes</taxon>
        <taxon>Mycobacteriales</taxon>
        <taxon>Corynebacteriaceae</taxon>
        <taxon>Corynebacterium</taxon>
    </lineage>
</organism>
<dbReference type="InterPro" id="IPR051839">
    <property type="entry name" value="RD_transcriptional_regulator"/>
</dbReference>
<dbReference type="EMBL" id="CP046455">
    <property type="protein sequence ID" value="QGU06166.1"/>
    <property type="molecule type" value="Genomic_DNA"/>
</dbReference>
<dbReference type="SUPFAM" id="SSF46689">
    <property type="entry name" value="Homeodomain-like"/>
    <property type="match status" value="1"/>
</dbReference>
<name>A0A6B8W5G5_9CORY</name>
<accession>A0A6B8W5G5</accession>
<evidence type="ECO:0000313" key="3">
    <source>
        <dbReference type="Proteomes" id="UP000424462"/>
    </source>
</evidence>
<dbReference type="PANTHER" id="PTHR33215:SF13">
    <property type="entry name" value="PROTEIN DISTAL ANTENNA"/>
    <property type="match status" value="1"/>
</dbReference>
<gene>
    <name evidence="2" type="ORF">COCCU_00990</name>
</gene>
<dbReference type="Pfam" id="PF01527">
    <property type="entry name" value="HTH_Tnp_1"/>
    <property type="match status" value="1"/>
</dbReference>